<proteinExistence type="predicted"/>
<reference evidence="8 9" key="1">
    <citation type="submission" date="2016-09" db="EMBL/GenBank/DDBJ databases">
        <title>Genome sequence of Eubacterium angustum.</title>
        <authorList>
            <person name="Poehlein A."/>
            <person name="Daniel R."/>
        </authorList>
    </citation>
    <scope>NUCLEOTIDE SEQUENCE [LARGE SCALE GENOMIC DNA]</scope>
    <source>
        <strain evidence="8 9">DSM 1989</strain>
    </source>
</reference>
<dbReference type="PROSITE" id="PS51832">
    <property type="entry name" value="HD_GYP"/>
    <property type="match status" value="1"/>
</dbReference>
<evidence type="ECO:0000256" key="4">
    <source>
        <dbReference type="ARBA" id="ARBA00023136"/>
    </source>
</evidence>
<name>A0A1S1VAL6_9FIRM</name>
<dbReference type="AlphaFoldDB" id="A0A1S1VAL6"/>
<feature type="transmembrane region" description="Helical" evidence="5">
    <location>
        <begin position="263"/>
        <end position="282"/>
    </location>
</feature>
<keyword evidence="9" id="KW-1185">Reference proteome</keyword>
<comment type="subcellular location">
    <subcellularLocation>
        <location evidence="1">Membrane</location>
    </subcellularLocation>
</comment>
<dbReference type="InterPro" id="IPR037522">
    <property type="entry name" value="HD_GYP_dom"/>
</dbReference>
<evidence type="ECO:0000313" key="9">
    <source>
        <dbReference type="Proteomes" id="UP000180254"/>
    </source>
</evidence>
<dbReference type="SUPFAM" id="SSF109604">
    <property type="entry name" value="HD-domain/PDEase-like"/>
    <property type="match status" value="1"/>
</dbReference>
<dbReference type="CDD" id="cd00077">
    <property type="entry name" value="HDc"/>
    <property type="match status" value="1"/>
</dbReference>
<dbReference type="NCBIfam" id="TIGR00277">
    <property type="entry name" value="HDIG"/>
    <property type="match status" value="1"/>
</dbReference>
<protein>
    <submittedName>
        <fullName evidence="8">Cyclic di-GMP phosphodiesterase response regulator RpfG</fullName>
        <ecNumber evidence="8">3.1.4.52</ecNumber>
    </submittedName>
</protein>
<dbReference type="GO" id="GO:0007165">
    <property type="term" value="P:signal transduction"/>
    <property type="evidence" value="ECO:0007669"/>
    <property type="project" value="UniProtKB-ARBA"/>
</dbReference>
<organism evidence="8 9">
    <name type="scientific">Andreesenia angusta</name>
    <dbReference type="NCBI Taxonomy" id="39480"/>
    <lineage>
        <taxon>Bacteria</taxon>
        <taxon>Bacillati</taxon>
        <taxon>Bacillota</taxon>
        <taxon>Tissierellia</taxon>
        <taxon>Tissierellales</taxon>
        <taxon>Gottschalkiaceae</taxon>
        <taxon>Andreesenia</taxon>
    </lineage>
</organism>
<evidence type="ECO:0000256" key="5">
    <source>
        <dbReference type="SAM" id="Phobius"/>
    </source>
</evidence>
<dbReference type="STRING" id="39480.EUAN_03840"/>
<gene>
    <name evidence="8" type="primary">rpfG_4</name>
    <name evidence="8" type="ORF">EUAN_03840</name>
</gene>
<sequence>MKVRNLKNRLIIFLISASIALGLFLLVLKYIEIEKDRLYEAERSTTAERYVRFQSAVESLISDNITILNGYTAFLSMEEKPSQESAVNYLENLVDENNSYIKNISTLEDTTISFIYPLDGNQSAIGLNLSELESQRDPVLKVKQSLKPVFQGPVELVQGGSGFVARVPTLSKSGDYQGQISLVVSGDSFLQEIDRLSKLHGLEVLFFKTSEYPKAPFYGDASILDKRPLNFFMINDYISWKVAVIPFGGWSEKYSTIDMSLKLGLLFSLIVFFLTFFSIDFFDQSRVKLKEKNFEITYQRDEIEALYEQAYSMNQELESLISRNKKNFFDTVSSLVHALDAKDPYTGGHSQRVKEYSVKTAERMGLDEGSKEILSFGSILHDVGKIGIPDSILNKEGSLTDEEYDMIKNHPKIGFNIIESLELDHETKRIIHEHHERVDGSGYPNKLLGDDIHLFSKIVCVADAFDAMTSKRSYRETPMSQSEAIAELERNRGTQFDSQVLDVFVDILREELK</sequence>
<evidence type="ECO:0000256" key="3">
    <source>
        <dbReference type="ARBA" id="ARBA00022989"/>
    </source>
</evidence>
<dbReference type="GO" id="GO:0071111">
    <property type="term" value="F:cyclic-guanylate-specific phosphodiesterase activity"/>
    <property type="evidence" value="ECO:0007669"/>
    <property type="project" value="UniProtKB-EC"/>
</dbReference>
<dbReference type="Pfam" id="PF13487">
    <property type="entry name" value="HD_5"/>
    <property type="match status" value="1"/>
</dbReference>
<dbReference type="PANTHER" id="PTHR43155">
    <property type="entry name" value="CYCLIC DI-GMP PHOSPHODIESTERASE PA4108-RELATED"/>
    <property type="match status" value="1"/>
</dbReference>
<dbReference type="InterPro" id="IPR042240">
    <property type="entry name" value="CHASE_sf"/>
</dbReference>
<dbReference type="EMBL" id="MKIE01000001">
    <property type="protein sequence ID" value="OHW63520.1"/>
    <property type="molecule type" value="Genomic_DNA"/>
</dbReference>
<evidence type="ECO:0000256" key="2">
    <source>
        <dbReference type="ARBA" id="ARBA00022692"/>
    </source>
</evidence>
<feature type="domain" description="CHASE" evidence="6">
    <location>
        <begin position="112"/>
        <end position="197"/>
    </location>
</feature>
<feature type="domain" description="HD-GYP" evidence="7">
    <location>
        <begin position="324"/>
        <end position="513"/>
    </location>
</feature>
<evidence type="ECO:0000256" key="1">
    <source>
        <dbReference type="ARBA" id="ARBA00004370"/>
    </source>
</evidence>
<evidence type="ECO:0000259" key="7">
    <source>
        <dbReference type="PROSITE" id="PS51832"/>
    </source>
</evidence>
<evidence type="ECO:0000313" key="8">
    <source>
        <dbReference type="EMBL" id="OHW63520.1"/>
    </source>
</evidence>
<accession>A0A1S1VAL6</accession>
<keyword evidence="8" id="KW-0378">Hydrolase</keyword>
<keyword evidence="4 5" id="KW-0472">Membrane</keyword>
<keyword evidence="2 5" id="KW-0812">Transmembrane</keyword>
<dbReference type="Pfam" id="PF03924">
    <property type="entry name" value="CHASE"/>
    <property type="match status" value="1"/>
</dbReference>
<dbReference type="SMART" id="SM00471">
    <property type="entry name" value="HDc"/>
    <property type="match status" value="1"/>
</dbReference>
<dbReference type="EC" id="3.1.4.52" evidence="8"/>
<dbReference type="Proteomes" id="UP000180254">
    <property type="component" value="Unassembled WGS sequence"/>
</dbReference>
<dbReference type="GO" id="GO:0016020">
    <property type="term" value="C:membrane"/>
    <property type="evidence" value="ECO:0007669"/>
    <property type="project" value="UniProtKB-SubCell"/>
</dbReference>
<dbReference type="Gene3D" id="3.30.450.350">
    <property type="entry name" value="CHASE domain"/>
    <property type="match status" value="1"/>
</dbReference>
<dbReference type="InterPro" id="IPR006189">
    <property type="entry name" value="CHASE_dom"/>
</dbReference>
<dbReference type="InterPro" id="IPR006675">
    <property type="entry name" value="HDIG_dom"/>
</dbReference>
<dbReference type="PROSITE" id="PS50839">
    <property type="entry name" value="CHASE"/>
    <property type="match status" value="1"/>
</dbReference>
<dbReference type="Gene3D" id="1.10.3210.10">
    <property type="entry name" value="Hypothetical protein af1432"/>
    <property type="match status" value="1"/>
</dbReference>
<dbReference type="InterPro" id="IPR003607">
    <property type="entry name" value="HD/PDEase_dom"/>
</dbReference>
<dbReference type="SMART" id="SM01079">
    <property type="entry name" value="CHASE"/>
    <property type="match status" value="1"/>
</dbReference>
<evidence type="ECO:0000259" key="6">
    <source>
        <dbReference type="PROSITE" id="PS50839"/>
    </source>
</evidence>
<feature type="transmembrane region" description="Helical" evidence="5">
    <location>
        <begin position="12"/>
        <end position="31"/>
    </location>
</feature>
<comment type="caution">
    <text evidence="8">The sequence shown here is derived from an EMBL/GenBank/DDBJ whole genome shotgun (WGS) entry which is preliminary data.</text>
</comment>
<keyword evidence="3 5" id="KW-1133">Transmembrane helix</keyword>